<dbReference type="RefSeq" id="WP_288183213.1">
    <property type="nucleotide sequence ID" value="NZ_LT608335.1"/>
</dbReference>
<name>A0A212LME7_9FIRM</name>
<dbReference type="InterPro" id="IPR031451">
    <property type="entry name" value="MqsR_toxin"/>
</dbReference>
<dbReference type="InterPro" id="IPR038493">
    <property type="entry name" value="MqsR_sf"/>
</dbReference>
<protein>
    <recommendedName>
        <fullName evidence="2">Toxin-antitoxin system, toxin component</fullName>
    </recommendedName>
</protein>
<gene>
    <name evidence="1" type="ORF">KL86SPO_20197</name>
</gene>
<dbReference type="EMBL" id="FMJE01000002">
    <property type="protein sequence ID" value="SCM78703.1"/>
    <property type="molecule type" value="Genomic_DNA"/>
</dbReference>
<dbReference type="GO" id="GO:0017148">
    <property type="term" value="P:negative regulation of translation"/>
    <property type="evidence" value="ECO:0007669"/>
    <property type="project" value="InterPro"/>
</dbReference>
<accession>A0A212LME7</accession>
<dbReference type="Pfam" id="PF15723">
    <property type="entry name" value="MqsR_toxin"/>
    <property type="match status" value="1"/>
</dbReference>
<dbReference type="GO" id="GO:0044010">
    <property type="term" value="P:single-species biofilm formation"/>
    <property type="evidence" value="ECO:0007669"/>
    <property type="project" value="InterPro"/>
</dbReference>
<organism evidence="1">
    <name type="scientific">uncultured Sporomusa sp</name>
    <dbReference type="NCBI Taxonomy" id="307249"/>
    <lineage>
        <taxon>Bacteria</taxon>
        <taxon>Bacillati</taxon>
        <taxon>Bacillota</taxon>
        <taxon>Negativicutes</taxon>
        <taxon>Selenomonadales</taxon>
        <taxon>Sporomusaceae</taxon>
        <taxon>Sporomusa</taxon>
        <taxon>environmental samples</taxon>
    </lineage>
</organism>
<dbReference type="GO" id="GO:0009372">
    <property type="term" value="P:quorum sensing"/>
    <property type="evidence" value="ECO:0007669"/>
    <property type="project" value="InterPro"/>
</dbReference>
<evidence type="ECO:0000313" key="1">
    <source>
        <dbReference type="EMBL" id="SCM78703.1"/>
    </source>
</evidence>
<dbReference type="AlphaFoldDB" id="A0A212LME7"/>
<proteinExistence type="predicted"/>
<dbReference type="Gene3D" id="3.30.2310.40">
    <property type="match status" value="1"/>
</dbReference>
<reference evidence="1" key="1">
    <citation type="submission" date="2016-08" db="EMBL/GenBank/DDBJ databases">
        <authorList>
            <person name="Seilhamer J.J."/>
        </authorList>
    </citation>
    <scope>NUCLEOTIDE SEQUENCE</scope>
    <source>
        <strain evidence="1">86</strain>
    </source>
</reference>
<evidence type="ECO:0008006" key="2">
    <source>
        <dbReference type="Google" id="ProtNLM"/>
    </source>
</evidence>
<sequence>MPPHHPKADRRQINAALCTIKTAISNNKFRFMEERKKNMETLARFGFVTKNVTDIIMELTYKNYLNGPSNDRDIPEDTDSIWEFGYEVESEPIYIKIKIRKLDDVIGISFHVAERPLYYHFQK</sequence>